<dbReference type="AlphaFoldDB" id="A0A9Q3DNJ8"/>
<dbReference type="Proteomes" id="UP000765509">
    <property type="component" value="Unassembled WGS sequence"/>
</dbReference>
<proteinExistence type="predicted"/>
<feature type="coiled-coil region" evidence="1">
    <location>
        <begin position="29"/>
        <end position="59"/>
    </location>
</feature>
<dbReference type="EMBL" id="AVOT02017806">
    <property type="protein sequence ID" value="MBW0504230.1"/>
    <property type="molecule type" value="Genomic_DNA"/>
</dbReference>
<sequence length="84" mass="10169">MQNVLLPLMLMLQQSQHRAEERDWMQRSRDDERQMLMREREEERQLQETQIRAKERRRNNQVKMYIMAMLSKVTGVPLDAPPSG</sequence>
<protein>
    <submittedName>
        <fullName evidence="2">Uncharacterized protein</fullName>
    </submittedName>
</protein>
<accession>A0A9Q3DNJ8</accession>
<keyword evidence="3" id="KW-1185">Reference proteome</keyword>
<reference evidence="2" key="1">
    <citation type="submission" date="2021-03" db="EMBL/GenBank/DDBJ databases">
        <title>Draft genome sequence of rust myrtle Austropuccinia psidii MF-1, a brazilian biotype.</title>
        <authorList>
            <person name="Quecine M.C."/>
            <person name="Pachon D.M.R."/>
            <person name="Bonatelli M.L."/>
            <person name="Correr F.H."/>
            <person name="Franceschini L.M."/>
            <person name="Leite T.F."/>
            <person name="Margarido G.R.A."/>
            <person name="Almeida C.A."/>
            <person name="Ferrarezi J.A."/>
            <person name="Labate C.A."/>
        </authorList>
    </citation>
    <scope>NUCLEOTIDE SEQUENCE</scope>
    <source>
        <strain evidence="2">MF-1</strain>
    </source>
</reference>
<evidence type="ECO:0000256" key="1">
    <source>
        <dbReference type="SAM" id="Coils"/>
    </source>
</evidence>
<keyword evidence="1" id="KW-0175">Coiled coil</keyword>
<name>A0A9Q3DNJ8_9BASI</name>
<evidence type="ECO:0000313" key="3">
    <source>
        <dbReference type="Proteomes" id="UP000765509"/>
    </source>
</evidence>
<comment type="caution">
    <text evidence="2">The sequence shown here is derived from an EMBL/GenBank/DDBJ whole genome shotgun (WGS) entry which is preliminary data.</text>
</comment>
<organism evidence="2 3">
    <name type="scientific">Austropuccinia psidii MF-1</name>
    <dbReference type="NCBI Taxonomy" id="1389203"/>
    <lineage>
        <taxon>Eukaryota</taxon>
        <taxon>Fungi</taxon>
        <taxon>Dikarya</taxon>
        <taxon>Basidiomycota</taxon>
        <taxon>Pucciniomycotina</taxon>
        <taxon>Pucciniomycetes</taxon>
        <taxon>Pucciniales</taxon>
        <taxon>Sphaerophragmiaceae</taxon>
        <taxon>Austropuccinia</taxon>
    </lineage>
</organism>
<gene>
    <name evidence="2" type="ORF">O181_043945</name>
</gene>
<evidence type="ECO:0000313" key="2">
    <source>
        <dbReference type="EMBL" id="MBW0504230.1"/>
    </source>
</evidence>